<dbReference type="EMBL" id="GGFJ01014431">
    <property type="protein sequence ID" value="MBW63572.1"/>
    <property type="molecule type" value="Transcribed_RNA"/>
</dbReference>
<feature type="signal peptide" evidence="1">
    <location>
        <begin position="1"/>
        <end position="26"/>
    </location>
</feature>
<evidence type="ECO:0000256" key="1">
    <source>
        <dbReference type="SAM" id="SignalP"/>
    </source>
</evidence>
<proteinExistence type="predicted"/>
<protein>
    <submittedName>
        <fullName evidence="2">Putative secreted protein</fullName>
    </submittedName>
</protein>
<dbReference type="AlphaFoldDB" id="A0A2M4CE11"/>
<evidence type="ECO:0000313" key="2">
    <source>
        <dbReference type="EMBL" id="MBW63572.1"/>
    </source>
</evidence>
<organism evidence="2">
    <name type="scientific">Anopheles marajoara</name>
    <dbReference type="NCBI Taxonomy" id="58244"/>
    <lineage>
        <taxon>Eukaryota</taxon>
        <taxon>Metazoa</taxon>
        <taxon>Ecdysozoa</taxon>
        <taxon>Arthropoda</taxon>
        <taxon>Hexapoda</taxon>
        <taxon>Insecta</taxon>
        <taxon>Pterygota</taxon>
        <taxon>Neoptera</taxon>
        <taxon>Endopterygota</taxon>
        <taxon>Diptera</taxon>
        <taxon>Nematocera</taxon>
        <taxon>Culicoidea</taxon>
        <taxon>Culicidae</taxon>
        <taxon>Anophelinae</taxon>
        <taxon>Anopheles</taxon>
    </lineage>
</organism>
<reference evidence="2" key="1">
    <citation type="submission" date="2018-01" db="EMBL/GenBank/DDBJ databases">
        <title>An insight into the sialome of Amazonian anophelines.</title>
        <authorList>
            <person name="Ribeiro J.M."/>
            <person name="Scarpassa V."/>
            <person name="Calvo E."/>
        </authorList>
    </citation>
    <scope>NUCLEOTIDE SEQUENCE</scope>
    <source>
        <tissue evidence="2">Salivary glands</tissue>
    </source>
</reference>
<feature type="chain" id="PRO_5014856838" evidence="1">
    <location>
        <begin position="27"/>
        <end position="71"/>
    </location>
</feature>
<name>A0A2M4CE11_9DIPT</name>
<sequence>MGGNGRWIIVKMKVSAAAAAAAAVAAESVAISNCGEWEKFHIYCNLFRKILSKKEPIWSKMRPWYDRRRGK</sequence>
<keyword evidence="1" id="KW-0732">Signal</keyword>
<accession>A0A2M4CE11</accession>